<evidence type="ECO:0000313" key="2">
    <source>
        <dbReference type="EMBL" id="OAP55283.1"/>
    </source>
</evidence>
<name>A0A178Z7Y3_9EURO</name>
<dbReference type="AlphaFoldDB" id="A0A178Z7Y3"/>
<dbReference type="RefSeq" id="XP_018688650.1">
    <property type="nucleotide sequence ID" value="XM_018841762.1"/>
</dbReference>
<gene>
    <name evidence="2" type="ORF">AYL99_10256</name>
</gene>
<proteinExistence type="predicted"/>
<protein>
    <submittedName>
        <fullName evidence="2">Uncharacterized protein</fullName>
    </submittedName>
</protein>
<dbReference type="OrthoDB" id="4150779at2759"/>
<keyword evidence="3" id="KW-1185">Reference proteome</keyword>
<feature type="coiled-coil region" evidence="1">
    <location>
        <begin position="208"/>
        <end position="246"/>
    </location>
</feature>
<dbReference type="Proteomes" id="UP000078343">
    <property type="component" value="Unassembled WGS sequence"/>
</dbReference>
<dbReference type="GeneID" id="30014424"/>
<organism evidence="2 3">
    <name type="scientific">Fonsecaea erecta</name>
    <dbReference type="NCBI Taxonomy" id="1367422"/>
    <lineage>
        <taxon>Eukaryota</taxon>
        <taxon>Fungi</taxon>
        <taxon>Dikarya</taxon>
        <taxon>Ascomycota</taxon>
        <taxon>Pezizomycotina</taxon>
        <taxon>Eurotiomycetes</taxon>
        <taxon>Chaetothyriomycetidae</taxon>
        <taxon>Chaetothyriales</taxon>
        <taxon>Herpotrichiellaceae</taxon>
        <taxon>Fonsecaea</taxon>
    </lineage>
</organism>
<reference evidence="2 3" key="1">
    <citation type="submission" date="2016-04" db="EMBL/GenBank/DDBJ databases">
        <title>Draft genome of Fonsecaea erecta CBS 125763.</title>
        <authorList>
            <person name="Weiss V.A."/>
            <person name="Vicente V.A."/>
            <person name="Raittz R.T."/>
            <person name="Moreno L.F."/>
            <person name="De Souza E.M."/>
            <person name="Pedrosa F.O."/>
            <person name="Steffens M.B."/>
            <person name="Faoro H."/>
            <person name="Tadra-Sfeir M.Z."/>
            <person name="Najafzadeh M.J."/>
            <person name="Felipe M.S."/>
            <person name="Teixeira M."/>
            <person name="Sun J."/>
            <person name="Xi L."/>
            <person name="Gomes R."/>
            <person name="De Azevedo C.M."/>
            <person name="Salgado C.G."/>
            <person name="Da Silva M.B."/>
            <person name="Nascimento M.F."/>
            <person name="Queiroz-Telles F."/>
            <person name="Attili D.S."/>
            <person name="Gorbushina A."/>
        </authorList>
    </citation>
    <scope>NUCLEOTIDE SEQUENCE [LARGE SCALE GENOMIC DNA]</scope>
    <source>
        <strain evidence="2 3">CBS 125763</strain>
    </source>
</reference>
<evidence type="ECO:0000256" key="1">
    <source>
        <dbReference type="SAM" id="Coils"/>
    </source>
</evidence>
<accession>A0A178Z7Y3</accession>
<keyword evidence="1" id="KW-0175">Coiled coil</keyword>
<sequence length="300" mass="33850">MLPPKEPNTSSTTTTFTLPLRAAPAKSLTLDPYFTLLYEDNKTALHHFLHDKAPLPVKDILATPRFVEYVLSKEPGPKVQYENLRPALTAIRSFLLSSSGGKRLLAFYKHLLQIQGRWLIATAELVGFELYVKLTHALFISRDDKKLLAHFVEVIPDTVSKVADYSTLDKASFDSLFASEKSRLQEACFTATDGLFDFKVSRAFYHSHGKLLTAIEIHEAKLQELRERAERRRAERQARIQAAYARNSATVYRQMGMGARLTHTPHADASICEYTKRIFDEFLSFGGEAGADVPLQVTEE</sequence>
<dbReference type="EMBL" id="LVYI01000011">
    <property type="protein sequence ID" value="OAP55283.1"/>
    <property type="molecule type" value="Genomic_DNA"/>
</dbReference>
<evidence type="ECO:0000313" key="3">
    <source>
        <dbReference type="Proteomes" id="UP000078343"/>
    </source>
</evidence>
<comment type="caution">
    <text evidence="2">The sequence shown here is derived from an EMBL/GenBank/DDBJ whole genome shotgun (WGS) entry which is preliminary data.</text>
</comment>